<feature type="repeat" description="TPR" evidence="3">
    <location>
        <begin position="209"/>
        <end position="242"/>
    </location>
</feature>
<dbReference type="EMBL" id="PVWO01000448">
    <property type="protein sequence ID" value="PSB48021.1"/>
    <property type="molecule type" value="Genomic_DNA"/>
</dbReference>
<dbReference type="InterPro" id="IPR050498">
    <property type="entry name" value="Ycf3"/>
</dbReference>
<keyword evidence="6" id="KW-1185">Reference proteome</keyword>
<evidence type="ECO:0000313" key="6">
    <source>
        <dbReference type="Proteomes" id="UP000238937"/>
    </source>
</evidence>
<dbReference type="RefSeq" id="WP_106310868.1">
    <property type="nucleotide sequence ID" value="NZ_PVWO01000448.1"/>
</dbReference>
<dbReference type="SMART" id="SM00028">
    <property type="entry name" value="TPR"/>
    <property type="match status" value="9"/>
</dbReference>
<evidence type="ECO:0000256" key="3">
    <source>
        <dbReference type="PROSITE-ProRule" id="PRU00339"/>
    </source>
</evidence>
<protein>
    <submittedName>
        <fullName evidence="5">Uncharacterized protein</fullName>
    </submittedName>
</protein>
<dbReference type="Proteomes" id="UP000238937">
    <property type="component" value="Unassembled WGS sequence"/>
</dbReference>
<dbReference type="Gene3D" id="1.25.40.10">
    <property type="entry name" value="Tetratricopeptide repeat domain"/>
    <property type="match status" value="3"/>
</dbReference>
<feature type="region of interest" description="Disordered" evidence="4">
    <location>
        <begin position="360"/>
        <end position="380"/>
    </location>
</feature>
<dbReference type="Pfam" id="PF00515">
    <property type="entry name" value="TPR_1"/>
    <property type="match status" value="2"/>
</dbReference>
<dbReference type="InterPro" id="IPR011990">
    <property type="entry name" value="TPR-like_helical_dom_sf"/>
</dbReference>
<evidence type="ECO:0000256" key="2">
    <source>
        <dbReference type="ARBA" id="ARBA00022803"/>
    </source>
</evidence>
<dbReference type="InterPro" id="IPR019734">
    <property type="entry name" value="TPR_rpt"/>
</dbReference>
<comment type="caution">
    <text evidence="5">The sequence shown here is derived from an EMBL/GenBank/DDBJ whole genome shotgun (WGS) entry which is preliminary data.</text>
</comment>
<accession>A0A2T1FSU0</accession>
<evidence type="ECO:0000256" key="1">
    <source>
        <dbReference type="ARBA" id="ARBA00022737"/>
    </source>
</evidence>
<dbReference type="AlphaFoldDB" id="A0A2T1FSU0"/>
<name>A0A2T1FSU0_9CYAN</name>
<feature type="repeat" description="TPR" evidence="3">
    <location>
        <begin position="277"/>
        <end position="310"/>
    </location>
</feature>
<keyword evidence="1" id="KW-0677">Repeat</keyword>
<feature type="repeat" description="TPR" evidence="3">
    <location>
        <begin position="243"/>
        <end position="276"/>
    </location>
</feature>
<dbReference type="PANTHER" id="PTHR44858">
    <property type="entry name" value="TETRATRICOPEPTIDE REPEAT PROTEIN 6"/>
    <property type="match status" value="1"/>
</dbReference>
<dbReference type="PROSITE" id="PS50293">
    <property type="entry name" value="TPR_REGION"/>
    <property type="match status" value="1"/>
</dbReference>
<evidence type="ECO:0000256" key="4">
    <source>
        <dbReference type="SAM" id="MobiDB-lite"/>
    </source>
</evidence>
<organism evidence="5 6">
    <name type="scientific">Chamaesiphon polymorphus CCALA 037</name>
    <dbReference type="NCBI Taxonomy" id="2107692"/>
    <lineage>
        <taxon>Bacteria</taxon>
        <taxon>Bacillati</taxon>
        <taxon>Cyanobacteriota</taxon>
        <taxon>Cyanophyceae</taxon>
        <taxon>Gomontiellales</taxon>
        <taxon>Chamaesiphonaceae</taxon>
        <taxon>Chamaesiphon</taxon>
    </lineage>
</organism>
<proteinExistence type="predicted"/>
<dbReference type="Pfam" id="PF13181">
    <property type="entry name" value="TPR_8"/>
    <property type="match status" value="1"/>
</dbReference>
<keyword evidence="2 3" id="KW-0802">TPR repeat</keyword>
<dbReference type="OrthoDB" id="9815040at2"/>
<dbReference type="SUPFAM" id="SSF48452">
    <property type="entry name" value="TPR-like"/>
    <property type="match status" value="2"/>
</dbReference>
<gene>
    <name evidence="5" type="ORF">C7B77_24045</name>
</gene>
<reference evidence="5 6" key="1">
    <citation type="submission" date="2018-03" db="EMBL/GenBank/DDBJ databases">
        <title>The ancient ancestry and fast evolution of plastids.</title>
        <authorList>
            <person name="Moore K.R."/>
            <person name="Magnabosco C."/>
            <person name="Momper L."/>
            <person name="Gold D.A."/>
            <person name="Bosak T."/>
            <person name="Fournier G.P."/>
        </authorList>
    </citation>
    <scope>NUCLEOTIDE SEQUENCE [LARGE SCALE GENOMIC DNA]</scope>
    <source>
        <strain evidence="5 6">CCALA 037</strain>
    </source>
</reference>
<sequence length="429" mass="48542">MTQEYYQQGLAKAKAGDYRGAIADFELALISAPEWAELYYRRGLAYFDLGEVLTAISDYTQALALDSQHRDCSYARALARLTLKNFPGAMEDIDRAILFGRDYAPAYQLKGLVCKKLAKYPEAISAYKIAANLYLTQKDPVNSQRCLDLAQSLQPQQNPAPIVPKPTPRSPLTTPEQFYAQLLEQGERGDLQGAIDNANWAIQTSPNDAWAYACRGALYTKKGDLTAALTDFSQAIKLDPNSHVAYRGRGKLRDRMGDYQGAILDFNRALTIEPNDVFIYLARGNARVNLHEYTTAIGDFTQAIAIDPQEPLAYLHRAQTYIKIEELTHAIDDYQLAANIYLERQDLTKYQDTLKNLQKLQRSAPKTPPRPNTTPSSSQNEALRQRLYILVSGHWAIAQRLIDRLKEEYPGYPEDWYLQRVIYNLENGL</sequence>
<dbReference type="PANTHER" id="PTHR44858:SF1">
    <property type="entry name" value="UDP-N-ACETYLGLUCOSAMINE--PEPTIDE N-ACETYLGLUCOSAMINYLTRANSFERASE SPINDLY-RELATED"/>
    <property type="match status" value="1"/>
</dbReference>
<evidence type="ECO:0000313" key="5">
    <source>
        <dbReference type="EMBL" id="PSB48021.1"/>
    </source>
</evidence>
<feature type="repeat" description="TPR" evidence="3">
    <location>
        <begin position="36"/>
        <end position="69"/>
    </location>
</feature>
<dbReference type="Pfam" id="PF13432">
    <property type="entry name" value="TPR_16"/>
    <property type="match status" value="1"/>
</dbReference>
<dbReference type="PROSITE" id="PS50005">
    <property type="entry name" value="TPR"/>
    <property type="match status" value="4"/>
</dbReference>